<dbReference type="SUPFAM" id="SSF53756">
    <property type="entry name" value="UDP-Glycosyltransferase/glycogen phosphorylase"/>
    <property type="match status" value="1"/>
</dbReference>
<dbReference type="InterPro" id="IPR050481">
    <property type="entry name" value="UDP-glycosyltransf_plant"/>
</dbReference>
<name>A0AAV0C6Q7_9ASTE</name>
<dbReference type="PANTHER" id="PTHR48049">
    <property type="entry name" value="GLYCOSYLTRANSFERASE"/>
    <property type="match status" value="1"/>
</dbReference>
<keyword evidence="1" id="KW-0812">Transmembrane</keyword>
<dbReference type="AlphaFoldDB" id="A0AAV0C6Q7"/>
<protein>
    <submittedName>
        <fullName evidence="2">Uncharacterized protein</fullName>
    </submittedName>
</protein>
<dbReference type="EMBL" id="CAMAPF010000017">
    <property type="protein sequence ID" value="CAH9070164.1"/>
    <property type="molecule type" value="Genomic_DNA"/>
</dbReference>
<evidence type="ECO:0000256" key="1">
    <source>
        <dbReference type="SAM" id="Phobius"/>
    </source>
</evidence>
<evidence type="ECO:0000313" key="3">
    <source>
        <dbReference type="Proteomes" id="UP001152523"/>
    </source>
</evidence>
<organism evidence="2 3">
    <name type="scientific">Cuscuta epithymum</name>
    <dbReference type="NCBI Taxonomy" id="186058"/>
    <lineage>
        <taxon>Eukaryota</taxon>
        <taxon>Viridiplantae</taxon>
        <taxon>Streptophyta</taxon>
        <taxon>Embryophyta</taxon>
        <taxon>Tracheophyta</taxon>
        <taxon>Spermatophyta</taxon>
        <taxon>Magnoliopsida</taxon>
        <taxon>eudicotyledons</taxon>
        <taxon>Gunneridae</taxon>
        <taxon>Pentapetalae</taxon>
        <taxon>asterids</taxon>
        <taxon>lamiids</taxon>
        <taxon>Solanales</taxon>
        <taxon>Convolvulaceae</taxon>
        <taxon>Cuscuteae</taxon>
        <taxon>Cuscuta</taxon>
        <taxon>Cuscuta subgen. Cuscuta</taxon>
    </lineage>
</organism>
<keyword evidence="1" id="KW-0472">Membrane</keyword>
<dbReference type="Gene3D" id="3.40.50.2000">
    <property type="entry name" value="Glycogen Phosphorylase B"/>
    <property type="match status" value="1"/>
</dbReference>
<feature type="transmembrane region" description="Helical" evidence="1">
    <location>
        <begin position="96"/>
        <end position="116"/>
    </location>
</feature>
<dbReference type="GO" id="GO:0035251">
    <property type="term" value="F:UDP-glucosyltransferase activity"/>
    <property type="evidence" value="ECO:0007669"/>
    <property type="project" value="InterPro"/>
</dbReference>
<dbReference type="Proteomes" id="UP001152523">
    <property type="component" value="Unassembled WGS sequence"/>
</dbReference>
<evidence type="ECO:0000313" key="2">
    <source>
        <dbReference type="EMBL" id="CAH9070164.1"/>
    </source>
</evidence>
<reference evidence="2" key="1">
    <citation type="submission" date="2022-07" db="EMBL/GenBank/DDBJ databases">
        <authorList>
            <person name="Macas J."/>
            <person name="Novak P."/>
            <person name="Neumann P."/>
        </authorList>
    </citation>
    <scope>NUCLEOTIDE SEQUENCE</scope>
</reference>
<sequence>MLPFLFDQGITARVMEDNQVGIEVPRDEEDGAFTSNSVANSVRFVMLESEERKKVRENARRMSLIFGDTKSNDKCIEDLIDFMANHTMNKNTNHAMFFDLVMLCVLLIIIIISLHIY</sequence>
<keyword evidence="3" id="KW-1185">Reference proteome</keyword>
<proteinExistence type="predicted"/>
<comment type="caution">
    <text evidence="2">The sequence shown here is derived from an EMBL/GenBank/DDBJ whole genome shotgun (WGS) entry which is preliminary data.</text>
</comment>
<gene>
    <name evidence="2" type="ORF">CEPIT_LOCUS3329</name>
</gene>
<keyword evidence="1" id="KW-1133">Transmembrane helix</keyword>
<accession>A0AAV0C6Q7</accession>
<dbReference type="PANTHER" id="PTHR48049:SF60">
    <property type="entry name" value="UDP-GLYCOSYLTRANSFERASE 91B1"/>
    <property type="match status" value="1"/>
</dbReference>